<feature type="domain" description="EGF-like calcium-binding" evidence="5">
    <location>
        <begin position="311"/>
        <end position="352"/>
    </location>
</feature>
<keyword evidence="3" id="KW-1015">Disulfide bond</keyword>
<gene>
    <name evidence="6" type="ORF">EJB05_07499</name>
</gene>
<accession>A0A5J9WIJ2</accession>
<dbReference type="Gene3D" id="2.10.25.10">
    <property type="entry name" value="Laminin"/>
    <property type="match status" value="1"/>
</dbReference>
<dbReference type="InterPro" id="IPR018097">
    <property type="entry name" value="EGF_Ca-bd_CS"/>
</dbReference>
<comment type="caution">
    <text evidence="6">The sequence shown here is derived from an EMBL/GenBank/DDBJ whole genome shotgun (WGS) entry which is preliminary data.</text>
</comment>
<dbReference type="Proteomes" id="UP000324897">
    <property type="component" value="Chromosome 5"/>
</dbReference>
<protein>
    <recommendedName>
        <fullName evidence="5">EGF-like calcium-binding domain-containing protein</fullName>
    </recommendedName>
</protein>
<evidence type="ECO:0000313" key="7">
    <source>
        <dbReference type="Proteomes" id="UP000324897"/>
    </source>
</evidence>
<evidence type="ECO:0000259" key="5">
    <source>
        <dbReference type="SMART" id="SM00179"/>
    </source>
</evidence>
<keyword evidence="2 4" id="KW-0732">Signal</keyword>
<dbReference type="SUPFAM" id="SSF57196">
    <property type="entry name" value="EGF/Laminin"/>
    <property type="match status" value="1"/>
</dbReference>
<feature type="chain" id="PRO_5023870167" description="EGF-like calcium-binding domain-containing protein" evidence="4">
    <location>
        <begin position="30"/>
        <end position="459"/>
    </location>
</feature>
<dbReference type="InterPro" id="IPR001881">
    <property type="entry name" value="EGF-like_Ca-bd_dom"/>
</dbReference>
<evidence type="ECO:0000313" key="6">
    <source>
        <dbReference type="EMBL" id="TVU47883.1"/>
    </source>
</evidence>
<dbReference type="GO" id="GO:0030247">
    <property type="term" value="F:polysaccharide binding"/>
    <property type="evidence" value="ECO:0007669"/>
    <property type="project" value="InterPro"/>
</dbReference>
<dbReference type="Pfam" id="PF13947">
    <property type="entry name" value="GUB_WAK_bind"/>
    <property type="match status" value="1"/>
</dbReference>
<dbReference type="PROSITE" id="PS01187">
    <property type="entry name" value="EGF_CA"/>
    <property type="match status" value="1"/>
</dbReference>
<sequence length="459" mass="50421">MAATIGIGTLPSVAALVLLTVIAPARSEAANNIMALPGCQATCGGVDIPYPFGIGANCSRDEGFAIACSNGTTPVLTTKSYEIIKMSVEPSVASVRLPIAYQCYNASGYTNWTYANVAFNDKGVYRISDTRNELVVLGCNTLAYITSRPAANRTATGYPYDVYTGCVSYCTSIESTMDGQCKGVGCCRVDIPPGLTDNSITFYGWTHDYIYQFNPCSFSFLVDRETYNYSRADLNMPDYKNKKMPVWLDWAIRPPNGTDTLTCADAMKNRTSYACKSRNSNCTEAVNGPGYSCHCVDGYEGNPYLDGGCTNINECLNKTKYTCYGHCKDTEGSYECTCFRGNHGNPKEAPCQPNFPRVAQITIDERAREMYDAEIAFPENIEFLEKVGSVAVACLKEDMEERPNMKQVAEHLQLVRREWKQRQGNHGDQVADEISMESPVSLTMNATSAETPGYSPLLK</sequence>
<dbReference type="AlphaFoldDB" id="A0A5J9WIJ2"/>
<name>A0A5J9WIJ2_9POAL</name>
<feature type="non-terminal residue" evidence="6">
    <location>
        <position position="1"/>
    </location>
</feature>
<dbReference type="EMBL" id="RWGY01000004">
    <property type="protein sequence ID" value="TVU47883.1"/>
    <property type="molecule type" value="Genomic_DNA"/>
</dbReference>
<organism evidence="6 7">
    <name type="scientific">Eragrostis curvula</name>
    <name type="common">weeping love grass</name>
    <dbReference type="NCBI Taxonomy" id="38414"/>
    <lineage>
        <taxon>Eukaryota</taxon>
        <taxon>Viridiplantae</taxon>
        <taxon>Streptophyta</taxon>
        <taxon>Embryophyta</taxon>
        <taxon>Tracheophyta</taxon>
        <taxon>Spermatophyta</taxon>
        <taxon>Magnoliopsida</taxon>
        <taxon>Liliopsida</taxon>
        <taxon>Poales</taxon>
        <taxon>Poaceae</taxon>
        <taxon>PACMAD clade</taxon>
        <taxon>Chloridoideae</taxon>
        <taxon>Eragrostideae</taxon>
        <taxon>Eragrostidinae</taxon>
        <taxon>Eragrostis</taxon>
    </lineage>
</organism>
<dbReference type="CDD" id="cd00054">
    <property type="entry name" value="EGF_CA"/>
    <property type="match status" value="1"/>
</dbReference>
<evidence type="ECO:0000256" key="2">
    <source>
        <dbReference type="ARBA" id="ARBA00022729"/>
    </source>
</evidence>
<dbReference type="GO" id="GO:0016020">
    <property type="term" value="C:membrane"/>
    <property type="evidence" value="ECO:0007669"/>
    <property type="project" value="UniProtKB-SubCell"/>
</dbReference>
<comment type="subcellular location">
    <subcellularLocation>
        <location evidence="1">Membrane</location>
        <topology evidence="1">Single-pass membrane protein</topology>
    </subcellularLocation>
</comment>
<dbReference type="PANTHER" id="PTHR33491">
    <property type="entry name" value="OSJNBA0016N04.9 PROTEIN"/>
    <property type="match status" value="1"/>
</dbReference>
<reference evidence="6 7" key="1">
    <citation type="journal article" date="2019" name="Sci. Rep.">
        <title>A high-quality genome of Eragrostis curvula grass provides insights into Poaceae evolution and supports new strategies to enhance forage quality.</title>
        <authorList>
            <person name="Carballo J."/>
            <person name="Santos B.A.C.M."/>
            <person name="Zappacosta D."/>
            <person name="Garbus I."/>
            <person name="Selva J.P."/>
            <person name="Gallo C.A."/>
            <person name="Diaz A."/>
            <person name="Albertini E."/>
            <person name="Caccamo M."/>
            <person name="Echenique V."/>
        </authorList>
    </citation>
    <scope>NUCLEOTIDE SEQUENCE [LARGE SCALE GENOMIC DNA]</scope>
    <source>
        <strain evidence="7">cv. Victoria</strain>
        <tissue evidence="6">Leaf</tissue>
    </source>
</reference>
<feature type="signal peptide" evidence="4">
    <location>
        <begin position="1"/>
        <end position="29"/>
    </location>
</feature>
<proteinExistence type="predicted"/>
<dbReference type="SMART" id="SM00179">
    <property type="entry name" value="EGF_CA"/>
    <property type="match status" value="1"/>
</dbReference>
<evidence type="ECO:0000256" key="4">
    <source>
        <dbReference type="SAM" id="SignalP"/>
    </source>
</evidence>
<evidence type="ECO:0000256" key="1">
    <source>
        <dbReference type="ARBA" id="ARBA00004167"/>
    </source>
</evidence>
<dbReference type="InterPro" id="IPR025287">
    <property type="entry name" value="WAK_GUB"/>
</dbReference>
<dbReference type="Gramene" id="TVU47883">
    <property type="protein sequence ID" value="TVU47883"/>
    <property type="gene ID" value="EJB05_07499"/>
</dbReference>
<evidence type="ECO:0000256" key="3">
    <source>
        <dbReference type="ARBA" id="ARBA00023157"/>
    </source>
</evidence>
<dbReference type="OrthoDB" id="4062651at2759"/>
<dbReference type="GO" id="GO:0005509">
    <property type="term" value="F:calcium ion binding"/>
    <property type="evidence" value="ECO:0007669"/>
    <property type="project" value="InterPro"/>
</dbReference>
<keyword evidence="7" id="KW-1185">Reference proteome</keyword>